<dbReference type="Proteomes" id="UP000321947">
    <property type="component" value="Unassembled WGS sequence"/>
</dbReference>
<accession>A0A5D3DKF3</accession>
<comment type="caution">
    <text evidence="2">The sequence shown here is derived from an EMBL/GenBank/DDBJ whole genome shotgun (WGS) entry which is preliminary data.</text>
</comment>
<dbReference type="AlphaFoldDB" id="A0A5D3DKF3"/>
<gene>
    <name evidence="2" type="ORF">E5676_scaffold250G00460</name>
</gene>
<proteinExistence type="predicted"/>
<dbReference type="PANTHER" id="PTHR10775:SF185">
    <property type="entry name" value="OS08G0208400 PROTEIN"/>
    <property type="match status" value="1"/>
</dbReference>
<dbReference type="PANTHER" id="PTHR10775">
    <property type="entry name" value="OS08G0208400 PROTEIN"/>
    <property type="match status" value="1"/>
</dbReference>
<reference evidence="2 3" key="1">
    <citation type="submission" date="2019-08" db="EMBL/GenBank/DDBJ databases">
        <title>Draft genome sequences of two oriental melons (Cucumis melo L. var makuwa).</title>
        <authorList>
            <person name="Kwon S.-Y."/>
        </authorList>
    </citation>
    <scope>NUCLEOTIDE SEQUENCE [LARGE SCALE GENOMIC DNA]</scope>
    <source>
        <strain evidence="3">cv. Chang Bougi</strain>
        <tissue evidence="2">Leaf</tissue>
    </source>
</reference>
<evidence type="ECO:0000256" key="1">
    <source>
        <dbReference type="SAM" id="MobiDB-lite"/>
    </source>
</evidence>
<name>A0A5D3DKF3_CUCMM</name>
<evidence type="ECO:0000313" key="3">
    <source>
        <dbReference type="Proteomes" id="UP000321947"/>
    </source>
</evidence>
<dbReference type="Pfam" id="PF02992">
    <property type="entry name" value="Transposase_21"/>
    <property type="match status" value="1"/>
</dbReference>
<evidence type="ECO:0000313" key="2">
    <source>
        <dbReference type="EMBL" id="TYK23982.1"/>
    </source>
</evidence>
<feature type="compositionally biased region" description="Low complexity" evidence="1">
    <location>
        <begin position="54"/>
        <end position="65"/>
    </location>
</feature>
<organism evidence="2 3">
    <name type="scientific">Cucumis melo var. makuwa</name>
    <name type="common">Oriental melon</name>
    <dbReference type="NCBI Taxonomy" id="1194695"/>
    <lineage>
        <taxon>Eukaryota</taxon>
        <taxon>Viridiplantae</taxon>
        <taxon>Streptophyta</taxon>
        <taxon>Embryophyta</taxon>
        <taxon>Tracheophyta</taxon>
        <taxon>Spermatophyta</taxon>
        <taxon>Magnoliopsida</taxon>
        <taxon>eudicotyledons</taxon>
        <taxon>Gunneridae</taxon>
        <taxon>Pentapetalae</taxon>
        <taxon>rosids</taxon>
        <taxon>fabids</taxon>
        <taxon>Cucurbitales</taxon>
        <taxon>Cucurbitaceae</taxon>
        <taxon>Benincaseae</taxon>
        <taxon>Cucumis</taxon>
    </lineage>
</organism>
<dbReference type="EMBL" id="SSTD01004111">
    <property type="protein sequence ID" value="TYK23982.1"/>
    <property type="molecule type" value="Genomic_DNA"/>
</dbReference>
<protein>
    <recommendedName>
        <fullName evidence="4">Transposase</fullName>
    </recommendedName>
</protein>
<evidence type="ECO:0008006" key="4">
    <source>
        <dbReference type="Google" id="ProtNLM"/>
    </source>
</evidence>
<feature type="region of interest" description="Disordered" evidence="1">
    <location>
        <begin position="51"/>
        <end position="74"/>
    </location>
</feature>
<dbReference type="InterPro" id="IPR004242">
    <property type="entry name" value="Transposase_21"/>
</dbReference>
<sequence>MPVSEEGAAIVDWSVAVISGSIQGWMSKVEHSREVILSKVVIKEIGVLPTQPKTSTETTSGITGSPDAQDKTSGEKSIFDTLGLALKKASYPDAHYKRQENIVGNTTTLIIAEVVAQSSAAVALRCRRPPPSATIQEEETEERRLKDEMLMNVGVLNCWSNKLFNMLLELLRAVFPMCSTTIPSSFYEAKRKLRDLGLGYEIIHACKYHCVLYWKESANLQHCPTCGEVRDKRVETDDVLRYPVDAEGWKHFDSEYPDFASDPRNVYLSFWSTELV</sequence>